<evidence type="ECO:0000256" key="2">
    <source>
        <dbReference type="SAM" id="SignalP"/>
    </source>
</evidence>
<keyword evidence="2" id="KW-0732">Signal</keyword>
<proteinExistence type="predicted"/>
<reference evidence="4" key="1">
    <citation type="submission" date="2024-02" db="UniProtKB">
        <authorList>
            <consortium name="WormBaseParasite"/>
        </authorList>
    </citation>
    <scope>IDENTIFICATION</scope>
</reference>
<dbReference type="GO" id="GO:0016020">
    <property type="term" value="C:membrane"/>
    <property type="evidence" value="ECO:0007669"/>
    <property type="project" value="InterPro"/>
</dbReference>
<dbReference type="GO" id="GO:1902884">
    <property type="term" value="P:positive regulation of response to oxidative stress"/>
    <property type="evidence" value="ECO:0007669"/>
    <property type="project" value="InterPro"/>
</dbReference>
<dbReference type="InterPro" id="IPR005331">
    <property type="entry name" value="Sulfotransferase"/>
</dbReference>
<organism evidence="3 4">
    <name type="scientific">Mesorhabditis belari</name>
    <dbReference type="NCBI Taxonomy" id="2138241"/>
    <lineage>
        <taxon>Eukaryota</taxon>
        <taxon>Metazoa</taxon>
        <taxon>Ecdysozoa</taxon>
        <taxon>Nematoda</taxon>
        <taxon>Chromadorea</taxon>
        <taxon>Rhabditida</taxon>
        <taxon>Rhabditina</taxon>
        <taxon>Rhabditomorpha</taxon>
        <taxon>Rhabditoidea</taxon>
        <taxon>Rhabditidae</taxon>
        <taxon>Mesorhabditinae</taxon>
        <taxon>Mesorhabditis</taxon>
    </lineage>
</organism>
<dbReference type="InterPro" id="IPR027417">
    <property type="entry name" value="P-loop_NTPase"/>
</dbReference>
<evidence type="ECO:0000313" key="4">
    <source>
        <dbReference type="WBParaSite" id="MBELARI_LOCUS2686.1"/>
    </source>
</evidence>
<sequence>MISFCLFASFLVLSSQGDDSIKSADSPTVPQIPIRPAQDQPGSNFHEAGIFFCQIPKNGATIMQIILCDLFRYYKGIPFKVEYGQGKQSSNCQAEGWYKKLSGIRSQNNTWEPNQEDTLIAVIRHPLKRFLSLYRYLCEQLQMCGSANIHEFTKDVYTLLTTRSIHGTHFKDSDQKIVEYHAQPQTWFCILSHNSQKFHLIRNEGDRLAMHSELKTAFEEAKVPKFYSDQVLFHVVYSDTAHANKDKDRTKQLETSFTQNPLSMTYFNAIYYKDFELFGYQK</sequence>
<dbReference type="Pfam" id="PF03567">
    <property type="entry name" value="Sulfotransfer_2"/>
    <property type="match status" value="1"/>
</dbReference>
<protein>
    <recommendedName>
        <fullName evidence="5">Sulfotransferase</fullName>
    </recommendedName>
</protein>
<feature type="compositionally biased region" description="Polar residues" evidence="1">
    <location>
        <begin position="18"/>
        <end position="29"/>
    </location>
</feature>
<dbReference type="PANTHER" id="PTHR22900:SF5">
    <property type="entry name" value="PROTEIN CBG14245"/>
    <property type="match status" value="1"/>
</dbReference>
<feature type="signal peptide" evidence="2">
    <location>
        <begin position="1"/>
        <end position="17"/>
    </location>
</feature>
<dbReference type="AlphaFoldDB" id="A0AAF3F718"/>
<dbReference type="InterPro" id="IPR007669">
    <property type="entry name" value="Chst-1-like"/>
</dbReference>
<feature type="chain" id="PRO_5042250115" description="Sulfotransferase" evidence="2">
    <location>
        <begin position="18"/>
        <end position="282"/>
    </location>
</feature>
<feature type="region of interest" description="Disordered" evidence="1">
    <location>
        <begin position="18"/>
        <end position="38"/>
    </location>
</feature>
<dbReference type="GO" id="GO:0047756">
    <property type="term" value="F:chondroitin 4-sulfotransferase activity"/>
    <property type="evidence" value="ECO:0007669"/>
    <property type="project" value="InterPro"/>
</dbReference>
<evidence type="ECO:0000256" key="1">
    <source>
        <dbReference type="SAM" id="MobiDB-lite"/>
    </source>
</evidence>
<dbReference type="PANTHER" id="PTHR22900">
    <property type="entry name" value="PROTEIN CBG14245-RELATED"/>
    <property type="match status" value="1"/>
</dbReference>
<keyword evidence="3" id="KW-1185">Reference proteome</keyword>
<dbReference type="GO" id="GO:0050650">
    <property type="term" value="P:chondroitin sulfate proteoglycan biosynthetic process"/>
    <property type="evidence" value="ECO:0007669"/>
    <property type="project" value="InterPro"/>
</dbReference>
<dbReference type="Proteomes" id="UP000887575">
    <property type="component" value="Unassembled WGS sequence"/>
</dbReference>
<dbReference type="WBParaSite" id="MBELARI_LOCUS2686.1">
    <property type="protein sequence ID" value="MBELARI_LOCUS2686.1"/>
    <property type="gene ID" value="MBELARI_LOCUS2686"/>
</dbReference>
<name>A0AAF3F718_9BILA</name>
<dbReference type="Gene3D" id="3.40.50.300">
    <property type="entry name" value="P-loop containing nucleotide triphosphate hydrolases"/>
    <property type="match status" value="1"/>
</dbReference>
<accession>A0AAF3F718</accession>
<evidence type="ECO:0000313" key="3">
    <source>
        <dbReference type="Proteomes" id="UP000887575"/>
    </source>
</evidence>
<evidence type="ECO:0008006" key="5">
    <source>
        <dbReference type="Google" id="ProtNLM"/>
    </source>
</evidence>